<keyword evidence="4" id="KW-0808">Transferase</keyword>
<evidence type="ECO:0000256" key="6">
    <source>
        <dbReference type="ARBA" id="ARBA00022968"/>
    </source>
</evidence>
<dbReference type="PANTHER" id="PTHR19297">
    <property type="entry name" value="GLYCOSYLTRANSFERASE 14 FAMILY MEMBER"/>
    <property type="match status" value="1"/>
</dbReference>
<organism evidence="11 12">
    <name type="scientific">Pristionchus mayeri</name>
    <dbReference type="NCBI Taxonomy" id="1317129"/>
    <lineage>
        <taxon>Eukaryota</taxon>
        <taxon>Metazoa</taxon>
        <taxon>Ecdysozoa</taxon>
        <taxon>Nematoda</taxon>
        <taxon>Chromadorea</taxon>
        <taxon>Rhabditida</taxon>
        <taxon>Rhabditina</taxon>
        <taxon>Diplogasteromorpha</taxon>
        <taxon>Diplogasteroidea</taxon>
        <taxon>Neodiplogasteridae</taxon>
        <taxon>Pristionchus</taxon>
    </lineage>
</organism>
<keyword evidence="8" id="KW-0472">Membrane</keyword>
<gene>
    <name evidence="11" type="ORF">PMAYCL1PPCAC_10937</name>
</gene>
<dbReference type="PANTHER" id="PTHR19297:SF185">
    <property type="entry name" value="BETA-1,3-GALACTOSYL-O-GLYCOSYL-GLYCOPROTEIN BETA-1,6-N-ACETYLGLUCOSAMINYLTRANSFERASE 3"/>
    <property type="match status" value="1"/>
</dbReference>
<evidence type="ECO:0000256" key="4">
    <source>
        <dbReference type="ARBA" id="ARBA00022679"/>
    </source>
</evidence>
<evidence type="ECO:0000313" key="12">
    <source>
        <dbReference type="Proteomes" id="UP001328107"/>
    </source>
</evidence>
<evidence type="ECO:0000256" key="10">
    <source>
        <dbReference type="ARBA" id="ARBA00038150"/>
    </source>
</evidence>
<dbReference type="Proteomes" id="UP001328107">
    <property type="component" value="Unassembled WGS sequence"/>
</dbReference>
<keyword evidence="6" id="KW-0735">Signal-anchor</keyword>
<feature type="non-terminal residue" evidence="11">
    <location>
        <position position="344"/>
    </location>
</feature>
<dbReference type="GO" id="GO:0016020">
    <property type="term" value="C:membrane"/>
    <property type="evidence" value="ECO:0007669"/>
    <property type="project" value="UniProtKB-SubCell"/>
</dbReference>
<proteinExistence type="inferred from homology"/>
<comment type="similarity">
    <text evidence="10">Belongs to the glycosyltransferase 14 family.</text>
</comment>
<protein>
    <recommendedName>
        <fullName evidence="13">Glycosyltransferase</fullName>
    </recommendedName>
</protein>
<keyword evidence="3" id="KW-0328">Glycosyltransferase</keyword>
<dbReference type="AlphaFoldDB" id="A0AAN5CEK0"/>
<feature type="non-terminal residue" evidence="11">
    <location>
        <position position="1"/>
    </location>
</feature>
<evidence type="ECO:0000256" key="3">
    <source>
        <dbReference type="ARBA" id="ARBA00022676"/>
    </source>
</evidence>
<dbReference type="GO" id="GO:0008375">
    <property type="term" value="F:acetylglucosaminyltransferase activity"/>
    <property type="evidence" value="ECO:0007669"/>
    <property type="project" value="TreeGrafter"/>
</dbReference>
<reference evidence="12" key="1">
    <citation type="submission" date="2022-10" db="EMBL/GenBank/DDBJ databases">
        <title>Genome assembly of Pristionchus species.</title>
        <authorList>
            <person name="Yoshida K."/>
            <person name="Sommer R.J."/>
        </authorList>
    </citation>
    <scope>NUCLEOTIDE SEQUENCE [LARGE SCALE GENOMIC DNA]</scope>
    <source>
        <strain evidence="12">RS5460</strain>
    </source>
</reference>
<comment type="caution">
    <text evidence="11">The sequence shown here is derived from an EMBL/GenBank/DDBJ whole genome shotgun (WGS) entry which is preliminary data.</text>
</comment>
<evidence type="ECO:0000256" key="8">
    <source>
        <dbReference type="ARBA" id="ARBA00023136"/>
    </source>
</evidence>
<evidence type="ECO:0000256" key="1">
    <source>
        <dbReference type="ARBA" id="ARBA00004606"/>
    </source>
</evidence>
<sequence length="344" mass="39060">RCQIYHTSFGFEKSPASTEEVDFPLAYGVLAHERFEQLLLTLSSVYELHNHYCVAVPSNADQSFIHLVHGLADCFENIHVLQTGPILWGAYEILRATFDCMEYLYLSGVDAPLRTNLEMVKIFKEWNGLSHVEAVPYNGTRLRAMRNKTPPLPIFKSSLSGVIAREAAKVMIFNANARKLLEFLRPTHIADEAFWASTLGNPDILPIPGGFNATEFSTFQIRYSETTNSSKTIHSCIYPPCLSYGFVGRFQIWDIKRCKGLWKNKSCVFGVRHLPQLSSNAALVAHKLYIDYEPAAFICMLKRTAHRRAHPDANFDARQYNSLPQIEFARGATYEQLSRPDLFV</sequence>
<name>A0AAN5CEK0_9BILA</name>
<comment type="subcellular location">
    <subcellularLocation>
        <location evidence="1">Membrane</location>
        <topology evidence="1">Single-pass type II membrane protein</topology>
    </subcellularLocation>
</comment>
<keyword evidence="5" id="KW-0812">Transmembrane</keyword>
<evidence type="ECO:0008006" key="13">
    <source>
        <dbReference type="Google" id="ProtNLM"/>
    </source>
</evidence>
<dbReference type="InterPro" id="IPR003406">
    <property type="entry name" value="Glyco_trans_14"/>
</dbReference>
<dbReference type="EMBL" id="BTRK01000003">
    <property type="protein sequence ID" value="GMR40742.1"/>
    <property type="molecule type" value="Genomic_DNA"/>
</dbReference>
<evidence type="ECO:0000256" key="9">
    <source>
        <dbReference type="ARBA" id="ARBA00023180"/>
    </source>
</evidence>
<keyword evidence="12" id="KW-1185">Reference proteome</keyword>
<dbReference type="Pfam" id="PF02485">
    <property type="entry name" value="Branch"/>
    <property type="match status" value="1"/>
</dbReference>
<evidence type="ECO:0000256" key="5">
    <source>
        <dbReference type="ARBA" id="ARBA00022692"/>
    </source>
</evidence>
<accession>A0AAN5CEK0</accession>
<comment type="pathway">
    <text evidence="2">Protein modification; protein glycosylation.</text>
</comment>
<evidence type="ECO:0000256" key="7">
    <source>
        <dbReference type="ARBA" id="ARBA00022989"/>
    </source>
</evidence>
<keyword evidence="7" id="KW-1133">Transmembrane helix</keyword>
<evidence type="ECO:0000313" key="11">
    <source>
        <dbReference type="EMBL" id="GMR40742.1"/>
    </source>
</evidence>
<evidence type="ECO:0000256" key="2">
    <source>
        <dbReference type="ARBA" id="ARBA00004922"/>
    </source>
</evidence>
<keyword evidence="9" id="KW-0325">Glycoprotein</keyword>